<keyword evidence="3" id="KW-1133">Transmembrane helix</keyword>
<evidence type="ECO:0000259" key="4">
    <source>
        <dbReference type="PROSITE" id="PS50887"/>
    </source>
</evidence>
<feature type="transmembrane region" description="Helical" evidence="3">
    <location>
        <begin position="204"/>
        <end position="230"/>
    </location>
</feature>
<evidence type="ECO:0000256" key="2">
    <source>
        <dbReference type="ARBA" id="ARBA00034247"/>
    </source>
</evidence>
<feature type="transmembrane region" description="Helical" evidence="3">
    <location>
        <begin position="179"/>
        <end position="197"/>
    </location>
</feature>
<accession>A0ABU3KMQ1</accession>
<gene>
    <name evidence="5" type="ORF">RAE19_10125</name>
</gene>
<dbReference type="PROSITE" id="PS50887">
    <property type="entry name" value="GGDEF"/>
    <property type="match status" value="1"/>
</dbReference>
<dbReference type="Pfam" id="PF07696">
    <property type="entry name" value="7TMR-DISMED2"/>
    <property type="match status" value="1"/>
</dbReference>
<dbReference type="EC" id="2.7.7.65" evidence="1"/>
<dbReference type="EMBL" id="JAVBIK010000001">
    <property type="protein sequence ID" value="MDT7519064.1"/>
    <property type="molecule type" value="Genomic_DNA"/>
</dbReference>
<dbReference type="Gene3D" id="3.30.70.270">
    <property type="match status" value="1"/>
</dbReference>
<sequence length="600" mass="66394">MLLPLWVSAAAVDVRAPGSGSVDPGPVVAVLEDVSGAFTLAEVLAADRAGGFEKGAEVAKGLSLGYSRSAFWLRLAIRNPELRPIEQLLEVSNARISSVSLYVPDASGNYKAMVTGGDAPFANRPYPHRHFVFPLTLSPQSEQVVYMRVQNSSSLIVPLRLWEPHDFDIASRPEYMVQGWYFGMASAMVLFNLLLWLAIRDRIYIYYVIFVLAMAVTVASKTGLGAQYLWPASLVWGNFSFFTAISFTLAAFYPFTRRMLDTPRTMPRVDSVMQLMTWVHVLAPVAYWFALPVVAPYGTAFFGFTILFYGGVAVWGSIRRMRAAYFQLGAFSLLLAGTLMAVLRAYGWMPTNIFTVDGLQLGSVFEMLVLALALADRFNEMRREKMSAQSELVAIQDQLVDTLQASEKELAYRVEKRTRQLQAANARLEALSMVDGLTGIANRRHFDQVLHKEWARLERVSQPLALVMLDVDWFKRYNDHFGHQAGDECLREVALAISGVSRASDLVARYGGEEFVIIAPGNDGPQALQMAQRACDAVRELAMLHPLSEEGFVTLSCGVAYTVPGPESSPENLLGNADNALYEAKAQGRNRVVLAQPSGW</sequence>
<dbReference type="InterPro" id="IPR000160">
    <property type="entry name" value="GGDEF_dom"/>
</dbReference>
<dbReference type="InterPro" id="IPR050469">
    <property type="entry name" value="Diguanylate_Cyclase"/>
</dbReference>
<evidence type="ECO:0000256" key="3">
    <source>
        <dbReference type="SAM" id="Phobius"/>
    </source>
</evidence>
<dbReference type="InterPro" id="IPR043128">
    <property type="entry name" value="Rev_trsase/Diguanyl_cyclase"/>
</dbReference>
<name>A0ABU3KMQ1_9BURK</name>
<dbReference type="Gene3D" id="2.60.40.2380">
    <property type="match status" value="1"/>
</dbReference>
<keyword evidence="6" id="KW-1185">Reference proteome</keyword>
<dbReference type="GO" id="GO:0052621">
    <property type="term" value="F:diguanylate cyclase activity"/>
    <property type="evidence" value="ECO:0007669"/>
    <property type="project" value="UniProtKB-EC"/>
</dbReference>
<dbReference type="SUPFAM" id="SSF55073">
    <property type="entry name" value="Nucleotide cyclase"/>
    <property type="match status" value="1"/>
</dbReference>
<dbReference type="CDD" id="cd01949">
    <property type="entry name" value="GGDEF"/>
    <property type="match status" value="1"/>
</dbReference>
<comment type="caution">
    <text evidence="5">The sequence shown here is derived from an EMBL/GenBank/DDBJ whole genome shotgun (WGS) entry which is preliminary data.</text>
</comment>
<proteinExistence type="predicted"/>
<organism evidence="5 6">
    <name type="scientific">Rhodoferax potami</name>
    <dbReference type="NCBI Taxonomy" id="3068338"/>
    <lineage>
        <taxon>Bacteria</taxon>
        <taxon>Pseudomonadati</taxon>
        <taxon>Pseudomonadota</taxon>
        <taxon>Betaproteobacteria</taxon>
        <taxon>Burkholderiales</taxon>
        <taxon>Comamonadaceae</taxon>
        <taxon>Rhodoferax</taxon>
    </lineage>
</organism>
<dbReference type="Proteomes" id="UP001321700">
    <property type="component" value="Unassembled WGS sequence"/>
</dbReference>
<dbReference type="SMART" id="SM00267">
    <property type="entry name" value="GGDEF"/>
    <property type="match status" value="1"/>
</dbReference>
<dbReference type="NCBIfam" id="TIGR00254">
    <property type="entry name" value="GGDEF"/>
    <property type="match status" value="1"/>
</dbReference>
<feature type="transmembrane region" description="Helical" evidence="3">
    <location>
        <begin position="358"/>
        <end position="375"/>
    </location>
</feature>
<keyword evidence="5" id="KW-0548">Nucleotidyltransferase</keyword>
<feature type="transmembrane region" description="Helical" evidence="3">
    <location>
        <begin position="236"/>
        <end position="255"/>
    </location>
</feature>
<protein>
    <recommendedName>
        <fullName evidence="1">diguanylate cyclase</fullName>
        <ecNumber evidence="1">2.7.7.65</ecNumber>
    </recommendedName>
</protein>
<keyword evidence="3" id="KW-0812">Transmembrane</keyword>
<feature type="transmembrane region" description="Helical" evidence="3">
    <location>
        <begin position="300"/>
        <end position="318"/>
    </location>
</feature>
<feature type="transmembrane region" description="Helical" evidence="3">
    <location>
        <begin position="275"/>
        <end position="294"/>
    </location>
</feature>
<reference evidence="5 6" key="1">
    <citation type="submission" date="2023-08" db="EMBL/GenBank/DDBJ databases">
        <title>Rhodoferax potami sp. nov. and Rhodoferax mekongensis sp. nov., isolated from the Mekong River in Thailand.</title>
        <authorList>
            <person name="Kitikhun S."/>
            <person name="Charoenyingcharoen P."/>
            <person name="Siriarchawattana P."/>
            <person name="Likhitrattanapisal S."/>
            <person name="Nilsakha T."/>
            <person name="Chanpet A."/>
            <person name="Rattanawaree P."/>
            <person name="Ingsriswang S."/>
        </authorList>
    </citation>
    <scope>NUCLEOTIDE SEQUENCE [LARGE SCALE GENOMIC DNA]</scope>
    <source>
        <strain evidence="5 6">TBRC 17660</strain>
    </source>
</reference>
<dbReference type="Pfam" id="PF07695">
    <property type="entry name" value="7TMR-DISM_7TM"/>
    <property type="match status" value="1"/>
</dbReference>
<dbReference type="InterPro" id="IPR029787">
    <property type="entry name" value="Nucleotide_cyclase"/>
</dbReference>
<dbReference type="InterPro" id="IPR011622">
    <property type="entry name" value="7TMR_DISM_rcpt_extracell_dom2"/>
</dbReference>
<evidence type="ECO:0000313" key="5">
    <source>
        <dbReference type="EMBL" id="MDT7519064.1"/>
    </source>
</evidence>
<dbReference type="PANTHER" id="PTHR45138:SF9">
    <property type="entry name" value="DIGUANYLATE CYCLASE DGCM-RELATED"/>
    <property type="match status" value="1"/>
</dbReference>
<evidence type="ECO:0000313" key="6">
    <source>
        <dbReference type="Proteomes" id="UP001321700"/>
    </source>
</evidence>
<dbReference type="PANTHER" id="PTHR45138">
    <property type="entry name" value="REGULATORY COMPONENTS OF SENSORY TRANSDUCTION SYSTEM"/>
    <property type="match status" value="1"/>
</dbReference>
<feature type="transmembrane region" description="Helical" evidence="3">
    <location>
        <begin position="325"/>
        <end position="346"/>
    </location>
</feature>
<feature type="domain" description="GGDEF" evidence="4">
    <location>
        <begin position="462"/>
        <end position="597"/>
    </location>
</feature>
<dbReference type="Pfam" id="PF00990">
    <property type="entry name" value="GGDEF"/>
    <property type="match status" value="1"/>
</dbReference>
<keyword evidence="3" id="KW-0472">Membrane</keyword>
<evidence type="ECO:0000256" key="1">
    <source>
        <dbReference type="ARBA" id="ARBA00012528"/>
    </source>
</evidence>
<dbReference type="InterPro" id="IPR011623">
    <property type="entry name" value="7TMR_DISM_rcpt_extracell_dom1"/>
</dbReference>
<keyword evidence="5" id="KW-0808">Transferase</keyword>
<comment type="catalytic activity">
    <reaction evidence="2">
        <text>2 GTP = 3',3'-c-di-GMP + 2 diphosphate</text>
        <dbReference type="Rhea" id="RHEA:24898"/>
        <dbReference type="ChEBI" id="CHEBI:33019"/>
        <dbReference type="ChEBI" id="CHEBI:37565"/>
        <dbReference type="ChEBI" id="CHEBI:58805"/>
        <dbReference type="EC" id="2.7.7.65"/>
    </reaction>
</comment>
<dbReference type="RefSeq" id="WP_313874770.1">
    <property type="nucleotide sequence ID" value="NZ_JAVBIK010000001.1"/>
</dbReference>